<sequence length="104" mass="11896">MTYPQMEEEFISYLGDRYCADDWKDAHDTLFSADDLNDDATPLMNLQALYAKHVPQASSLSNIIAYVYDSKQSDNFVMILNPPWDFPYPVSEKSAALKVIGYLF</sequence>
<name>A0A0D0AIG9_9AGAM</name>
<dbReference type="HOGENOM" id="CLU_2251839_0_0_1"/>
<evidence type="ECO:0000313" key="2">
    <source>
        <dbReference type="Proteomes" id="UP000054485"/>
    </source>
</evidence>
<dbReference type="Proteomes" id="UP000054485">
    <property type="component" value="Unassembled WGS sequence"/>
</dbReference>
<dbReference type="OrthoDB" id="2686935at2759"/>
<reference evidence="1 2" key="1">
    <citation type="submission" date="2014-04" db="EMBL/GenBank/DDBJ databases">
        <authorList>
            <consortium name="DOE Joint Genome Institute"/>
            <person name="Kuo A."/>
            <person name="Ruytinx J."/>
            <person name="Rineau F."/>
            <person name="Colpaert J."/>
            <person name="Kohler A."/>
            <person name="Nagy L.G."/>
            <person name="Floudas D."/>
            <person name="Copeland A."/>
            <person name="Barry K.W."/>
            <person name="Cichocki N."/>
            <person name="Veneault-Fourrey C."/>
            <person name="LaButti K."/>
            <person name="Lindquist E.A."/>
            <person name="Lipzen A."/>
            <person name="Lundell T."/>
            <person name="Morin E."/>
            <person name="Murat C."/>
            <person name="Sun H."/>
            <person name="Tunlid A."/>
            <person name="Henrissat B."/>
            <person name="Grigoriev I.V."/>
            <person name="Hibbett D.S."/>
            <person name="Martin F."/>
            <person name="Nordberg H.P."/>
            <person name="Cantor M.N."/>
            <person name="Hua S.X."/>
        </authorList>
    </citation>
    <scope>NUCLEOTIDE SEQUENCE [LARGE SCALE GENOMIC DNA]</scope>
    <source>
        <strain evidence="1 2">UH-Slu-Lm8-n1</strain>
    </source>
</reference>
<dbReference type="EMBL" id="KN835828">
    <property type="protein sequence ID" value="KIK33997.1"/>
    <property type="molecule type" value="Genomic_DNA"/>
</dbReference>
<gene>
    <name evidence="1" type="ORF">CY34DRAFT_18019</name>
</gene>
<accession>A0A0D0AIG9</accession>
<evidence type="ECO:0000313" key="1">
    <source>
        <dbReference type="EMBL" id="KIK33997.1"/>
    </source>
</evidence>
<reference evidence="2" key="2">
    <citation type="submission" date="2015-01" db="EMBL/GenBank/DDBJ databases">
        <title>Evolutionary Origins and Diversification of the Mycorrhizal Mutualists.</title>
        <authorList>
            <consortium name="DOE Joint Genome Institute"/>
            <consortium name="Mycorrhizal Genomics Consortium"/>
            <person name="Kohler A."/>
            <person name="Kuo A."/>
            <person name="Nagy L.G."/>
            <person name="Floudas D."/>
            <person name="Copeland A."/>
            <person name="Barry K.W."/>
            <person name="Cichocki N."/>
            <person name="Veneault-Fourrey C."/>
            <person name="LaButti K."/>
            <person name="Lindquist E.A."/>
            <person name="Lipzen A."/>
            <person name="Lundell T."/>
            <person name="Morin E."/>
            <person name="Murat C."/>
            <person name="Riley R."/>
            <person name="Ohm R."/>
            <person name="Sun H."/>
            <person name="Tunlid A."/>
            <person name="Henrissat B."/>
            <person name="Grigoriev I.V."/>
            <person name="Hibbett D.S."/>
            <person name="Martin F."/>
        </authorList>
    </citation>
    <scope>NUCLEOTIDE SEQUENCE [LARGE SCALE GENOMIC DNA]</scope>
    <source>
        <strain evidence="2">UH-Slu-Lm8-n1</strain>
    </source>
</reference>
<protein>
    <submittedName>
        <fullName evidence="1">Uncharacterized protein</fullName>
    </submittedName>
</protein>
<dbReference type="AlphaFoldDB" id="A0A0D0AIG9"/>
<dbReference type="InParanoid" id="A0A0D0AIG9"/>
<proteinExistence type="predicted"/>
<organism evidence="1 2">
    <name type="scientific">Suillus luteus UH-Slu-Lm8-n1</name>
    <dbReference type="NCBI Taxonomy" id="930992"/>
    <lineage>
        <taxon>Eukaryota</taxon>
        <taxon>Fungi</taxon>
        <taxon>Dikarya</taxon>
        <taxon>Basidiomycota</taxon>
        <taxon>Agaricomycotina</taxon>
        <taxon>Agaricomycetes</taxon>
        <taxon>Agaricomycetidae</taxon>
        <taxon>Boletales</taxon>
        <taxon>Suillineae</taxon>
        <taxon>Suillaceae</taxon>
        <taxon>Suillus</taxon>
    </lineage>
</organism>
<keyword evidence="2" id="KW-1185">Reference proteome</keyword>